<sequence length="50" mass="5641">MAVTCSRNREAEEDVLVSLYSKFQSCQLSVLRFPFLLISDPFVKVSSVIS</sequence>
<protein>
    <submittedName>
        <fullName evidence="1">Uncharacterized protein</fullName>
    </submittedName>
</protein>
<organism evidence="1">
    <name type="scientific">Rhizophora mucronata</name>
    <name type="common">Asiatic mangrove</name>
    <dbReference type="NCBI Taxonomy" id="61149"/>
    <lineage>
        <taxon>Eukaryota</taxon>
        <taxon>Viridiplantae</taxon>
        <taxon>Streptophyta</taxon>
        <taxon>Embryophyta</taxon>
        <taxon>Tracheophyta</taxon>
        <taxon>Spermatophyta</taxon>
        <taxon>Magnoliopsida</taxon>
        <taxon>eudicotyledons</taxon>
        <taxon>Gunneridae</taxon>
        <taxon>Pentapetalae</taxon>
        <taxon>rosids</taxon>
        <taxon>fabids</taxon>
        <taxon>Malpighiales</taxon>
        <taxon>Rhizophoraceae</taxon>
        <taxon>Rhizophora</taxon>
    </lineage>
</organism>
<dbReference type="AlphaFoldDB" id="A0A2P2NX44"/>
<accession>A0A2P2NX44</accession>
<evidence type="ECO:0000313" key="1">
    <source>
        <dbReference type="EMBL" id="MBX47043.1"/>
    </source>
</evidence>
<reference evidence="1" key="1">
    <citation type="submission" date="2018-02" db="EMBL/GenBank/DDBJ databases">
        <title>Rhizophora mucronata_Transcriptome.</title>
        <authorList>
            <person name="Meera S.P."/>
            <person name="Sreeshan A."/>
            <person name="Augustine A."/>
        </authorList>
    </citation>
    <scope>NUCLEOTIDE SEQUENCE</scope>
    <source>
        <tissue evidence="1">Leaf</tissue>
    </source>
</reference>
<proteinExistence type="predicted"/>
<dbReference type="EMBL" id="GGEC01066559">
    <property type="protein sequence ID" value="MBX47043.1"/>
    <property type="molecule type" value="Transcribed_RNA"/>
</dbReference>
<name>A0A2P2NX44_RHIMU</name>